<dbReference type="InterPro" id="IPR036390">
    <property type="entry name" value="WH_DNA-bd_sf"/>
</dbReference>
<evidence type="ECO:0000259" key="1">
    <source>
        <dbReference type="Pfam" id="PF01726"/>
    </source>
</evidence>
<dbReference type="PATRIC" id="fig|512565.3.peg.2128"/>
<name>I0H2W3_ACTM4</name>
<dbReference type="STRING" id="512565.AMIS_21300"/>
<dbReference type="SUPFAM" id="SSF46785">
    <property type="entry name" value="Winged helix' DNA-binding domain"/>
    <property type="match status" value="1"/>
</dbReference>
<dbReference type="GO" id="GO:0006508">
    <property type="term" value="P:proteolysis"/>
    <property type="evidence" value="ECO:0007669"/>
    <property type="project" value="InterPro"/>
</dbReference>
<sequence>MTAAVASLLTKTQRRVLEAIRSYATANGFSPTFRDISEATGLSVSAVSYQVGRLSEMGWIRRAENTPRALVVLDPVDGTDR</sequence>
<dbReference type="eggNOG" id="COG1974">
    <property type="taxonomic scope" value="Bacteria"/>
</dbReference>
<dbReference type="CDD" id="cd00090">
    <property type="entry name" value="HTH_ARSR"/>
    <property type="match status" value="1"/>
</dbReference>
<accession>I0H2W3</accession>
<organism evidence="2 3">
    <name type="scientific">Actinoplanes missouriensis (strain ATCC 14538 / DSM 43046 / CBS 188.64 / JCM 3121 / NBRC 102363 / NCIMB 12654 / NRRL B-3342 / UNCC 431)</name>
    <dbReference type="NCBI Taxonomy" id="512565"/>
    <lineage>
        <taxon>Bacteria</taxon>
        <taxon>Bacillati</taxon>
        <taxon>Actinomycetota</taxon>
        <taxon>Actinomycetes</taxon>
        <taxon>Micromonosporales</taxon>
        <taxon>Micromonosporaceae</taxon>
        <taxon>Actinoplanes</taxon>
    </lineage>
</organism>
<dbReference type="InterPro" id="IPR011991">
    <property type="entry name" value="ArsR-like_HTH"/>
</dbReference>
<dbReference type="Gene3D" id="1.10.10.10">
    <property type="entry name" value="Winged helix-like DNA-binding domain superfamily/Winged helix DNA-binding domain"/>
    <property type="match status" value="1"/>
</dbReference>
<dbReference type="Proteomes" id="UP000007882">
    <property type="component" value="Chromosome"/>
</dbReference>
<evidence type="ECO:0000313" key="2">
    <source>
        <dbReference type="EMBL" id="BAL87350.1"/>
    </source>
</evidence>
<proteinExistence type="predicted"/>
<dbReference type="GO" id="GO:0004252">
    <property type="term" value="F:serine-type endopeptidase activity"/>
    <property type="evidence" value="ECO:0007669"/>
    <property type="project" value="InterPro"/>
</dbReference>
<dbReference type="InterPro" id="IPR036388">
    <property type="entry name" value="WH-like_DNA-bd_sf"/>
</dbReference>
<dbReference type="InterPro" id="IPR006199">
    <property type="entry name" value="LexA_DNA-bd_dom"/>
</dbReference>
<dbReference type="EMBL" id="AP012319">
    <property type="protein sequence ID" value="BAL87350.1"/>
    <property type="molecule type" value="Genomic_DNA"/>
</dbReference>
<dbReference type="AlphaFoldDB" id="I0H2W3"/>
<dbReference type="OrthoDB" id="4267933at2"/>
<dbReference type="KEGG" id="ams:AMIS_21300"/>
<feature type="domain" description="LexA repressor DNA-binding" evidence="1">
    <location>
        <begin position="8"/>
        <end position="69"/>
    </location>
</feature>
<dbReference type="RefSeq" id="WP_014442245.1">
    <property type="nucleotide sequence ID" value="NC_017093.1"/>
</dbReference>
<reference evidence="2 3" key="1">
    <citation type="submission" date="2012-02" db="EMBL/GenBank/DDBJ databases">
        <title>Complete genome sequence of Actinoplanes missouriensis 431 (= NBRC 102363).</title>
        <authorList>
            <person name="Ohnishi Y."/>
            <person name="Ishikawa J."/>
            <person name="Sekine M."/>
            <person name="Hosoyama A."/>
            <person name="Harada T."/>
            <person name="Narita H."/>
            <person name="Hata T."/>
            <person name="Konno Y."/>
            <person name="Tutikane K."/>
            <person name="Fujita N."/>
            <person name="Horinouchi S."/>
            <person name="Hayakawa M."/>
        </authorList>
    </citation>
    <scope>NUCLEOTIDE SEQUENCE [LARGE SCALE GENOMIC DNA]</scope>
    <source>
        <strain evidence="3">ATCC 14538 / DSM 43046 / CBS 188.64 / JCM 3121 / NBRC 102363 / NCIMB 12654 / NRRL B-3342 / UNCC 431</strain>
    </source>
</reference>
<protein>
    <submittedName>
        <fullName evidence="2">Putative LexA repressor</fullName>
    </submittedName>
</protein>
<keyword evidence="3" id="KW-1185">Reference proteome</keyword>
<gene>
    <name evidence="2" type="ordered locus">AMIS_21300</name>
</gene>
<dbReference type="HOGENOM" id="CLU_066192_57_1_11"/>
<dbReference type="Pfam" id="PF01726">
    <property type="entry name" value="LexA_DNA_bind"/>
    <property type="match status" value="1"/>
</dbReference>
<evidence type="ECO:0000313" key="3">
    <source>
        <dbReference type="Proteomes" id="UP000007882"/>
    </source>
</evidence>